<dbReference type="Pfam" id="PF08861">
    <property type="entry name" value="DUF1828"/>
    <property type="match status" value="1"/>
</dbReference>
<organism evidence="4">
    <name type="scientific">Mizugakiibacter sediminis</name>
    <dbReference type="NCBI Taxonomy" id="1475481"/>
    <lineage>
        <taxon>Bacteria</taxon>
        <taxon>Pseudomonadati</taxon>
        <taxon>Pseudomonadota</taxon>
        <taxon>Gammaproteobacteria</taxon>
        <taxon>Lysobacterales</taxon>
        <taxon>Rhodanobacteraceae</taxon>
        <taxon>Mizugakiibacter</taxon>
    </lineage>
</organism>
<name>A0A0K8QQ89_9GAMM</name>
<dbReference type="InterPro" id="IPR014960">
    <property type="entry name" value="DUF1828"/>
</dbReference>
<feature type="domain" description="DUF1828" evidence="1">
    <location>
        <begin position="33"/>
        <end position="121"/>
    </location>
</feature>
<sequence length="254" mass="28990">MIADIQGLVDAYHAWLKDKTVLKQINDWVEITTPYLDRHNDYIQIYARRDDGGVLLTDDGYTLEDLRDSGCKLDSPKRQALLRQTLNGFGVQLSGDRIEVHATPENFALRKHNLVQAMLAVGDMFYLAVPLVASLFYEDVVAWLDLHDVRYTTNVKFSGKSGFDHRFDFVIPKSRRQPERVLQAINRPRRDAAQAIAFSWIDTKETRPAESRAIALLNDSEQSVSGDILDALRNYDVRPVLWSQRETVVEELAA</sequence>
<reference evidence="4" key="2">
    <citation type="submission" date="2015-08" db="EMBL/GenBank/DDBJ databases">
        <title>Complete DNA Sequence of Pseudomonas syringae pv. actinidiae, the Causal Agent of Kiwifruit Canker Disease.</title>
        <authorList>
            <person name="Rikkerink E.H.A."/>
            <person name="Fineran P.C."/>
        </authorList>
    </citation>
    <scope>NUCLEOTIDE SEQUENCE</scope>
    <source>
        <strain evidence="4">SkMP5</strain>
    </source>
</reference>
<dbReference type="Proteomes" id="UP000253740">
    <property type="component" value="Unassembled WGS sequence"/>
</dbReference>
<proteinExistence type="predicted"/>
<dbReference type="EMBL" id="DF970238">
    <property type="protein sequence ID" value="GAP66871.1"/>
    <property type="molecule type" value="Genomic_DNA"/>
</dbReference>
<evidence type="ECO:0000313" key="4">
    <source>
        <dbReference type="EMBL" id="GAP66871.1"/>
    </source>
</evidence>
<dbReference type="STRING" id="1475481.GCA_000953855_02231"/>
<dbReference type="RefSeq" id="WP_062537443.1">
    <property type="nucleotide sequence ID" value="NZ_DF970238.1"/>
</dbReference>
<dbReference type="HOGENOM" id="CLU_091320_1_0_6"/>
<evidence type="ECO:0000313" key="5">
    <source>
        <dbReference type="Proteomes" id="UP000253740"/>
    </source>
</evidence>
<gene>
    <name evidence="3" type="ORF">MBSD_0413</name>
    <name evidence="4" type="ORF">MBSD_n2186</name>
</gene>
<reference evidence="3" key="1">
    <citation type="submission" date="2015-03" db="EMBL/GenBank/DDBJ databases">
        <title>Draft genome sequence of Mizugakiibacter sediminis skMP5.</title>
        <authorList>
            <person name="Watanabe T."/>
            <person name="Kojima H."/>
            <person name="Fukui M."/>
        </authorList>
    </citation>
    <scope>NUCLEOTIDE SEQUENCE</scope>
    <source>
        <strain evidence="3">SkMP5</strain>
    </source>
</reference>
<protein>
    <submittedName>
        <fullName evidence="4">Prophage protein</fullName>
    </submittedName>
</protein>
<keyword evidence="5" id="KW-1185">Reference proteome</keyword>
<evidence type="ECO:0000259" key="1">
    <source>
        <dbReference type="Pfam" id="PF08861"/>
    </source>
</evidence>
<dbReference type="EMBL" id="DF952378">
    <property type="protein sequence ID" value="GAN43900.1"/>
    <property type="molecule type" value="Genomic_DNA"/>
</dbReference>
<feature type="domain" description="DUF1829" evidence="2">
    <location>
        <begin position="159"/>
        <end position="245"/>
    </location>
</feature>
<dbReference type="OrthoDB" id="1321863at2"/>
<dbReference type="Pfam" id="PF08862">
    <property type="entry name" value="DUF1829"/>
    <property type="match status" value="1"/>
</dbReference>
<evidence type="ECO:0000259" key="2">
    <source>
        <dbReference type="Pfam" id="PF08862"/>
    </source>
</evidence>
<evidence type="ECO:0000313" key="3">
    <source>
        <dbReference type="EMBL" id="GAN43900.1"/>
    </source>
</evidence>
<dbReference type="AlphaFoldDB" id="A0A0K8QQ89"/>
<accession>A0A0K8QQ89</accession>
<dbReference type="InterPro" id="IPR014961">
    <property type="entry name" value="DUF1829"/>
</dbReference>